<dbReference type="PANTHER" id="PTHR45661">
    <property type="entry name" value="SURFACE ANTIGEN"/>
    <property type="match status" value="1"/>
</dbReference>
<dbReference type="Pfam" id="PF13306">
    <property type="entry name" value="LRR_5"/>
    <property type="match status" value="2"/>
</dbReference>
<keyword evidence="3" id="KW-1185">Reference proteome</keyword>
<dbReference type="InterPro" id="IPR026906">
    <property type="entry name" value="LRR_5"/>
</dbReference>
<dbReference type="InterPro" id="IPR036770">
    <property type="entry name" value="Ankyrin_rpt-contain_sf"/>
</dbReference>
<organism evidence="2 3">
    <name type="scientific">Tritrichomonas musculus</name>
    <dbReference type="NCBI Taxonomy" id="1915356"/>
    <lineage>
        <taxon>Eukaryota</taxon>
        <taxon>Metamonada</taxon>
        <taxon>Parabasalia</taxon>
        <taxon>Tritrichomonadida</taxon>
        <taxon>Tritrichomonadidae</taxon>
        <taxon>Tritrichomonas</taxon>
    </lineage>
</organism>
<gene>
    <name evidence="2" type="ORF">M9Y10_019634</name>
    <name evidence="1" type="ORF">M9Y10_019957</name>
</gene>
<comment type="caution">
    <text evidence="2">The sequence shown here is derived from an EMBL/GenBank/DDBJ whole genome shotgun (WGS) entry which is preliminary data.</text>
</comment>
<name>A0ABR2HGV3_9EUKA</name>
<accession>A0ABR2HGV3</accession>
<dbReference type="Gene3D" id="3.80.10.10">
    <property type="entry name" value="Ribonuclease Inhibitor"/>
    <property type="match status" value="4"/>
</dbReference>
<evidence type="ECO:0000313" key="1">
    <source>
        <dbReference type="EMBL" id="KAK8835000.1"/>
    </source>
</evidence>
<dbReference type="SUPFAM" id="SSF48403">
    <property type="entry name" value="Ankyrin repeat"/>
    <property type="match status" value="1"/>
</dbReference>
<dbReference type="InterPro" id="IPR053139">
    <property type="entry name" value="Surface_bspA-like"/>
</dbReference>
<proteinExistence type="predicted"/>
<protein>
    <submittedName>
        <fullName evidence="2">Uncharacterized protein</fullName>
    </submittedName>
</protein>
<dbReference type="Proteomes" id="UP001470230">
    <property type="component" value="Unassembled WGS sequence"/>
</dbReference>
<evidence type="ECO:0000313" key="3">
    <source>
        <dbReference type="Proteomes" id="UP001470230"/>
    </source>
</evidence>
<dbReference type="EMBL" id="JAPFFF010000254">
    <property type="protein sequence ID" value="KAK8835000.1"/>
    <property type="molecule type" value="Genomic_DNA"/>
</dbReference>
<dbReference type="PANTHER" id="PTHR45661:SF3">
    <property type="entry name" value="IG-LIKE DOMAIN-CONTAINING PROTEIN"/>
    <property type="match status" value="1"/>
</dbReference>
<sequence length="698" mass="79072">MGMNINYLEKFKLIQNTLLCFINEEDKSELYFQYFIRLVIDQQIFDNKFEFKILLCLICAITDHHHRSASFFIKIDRILAYFKNEITTVFSNSEIYEIFQTNKRILLFLFQNDILSFNETFEILAESSDTKNYLYFFNEIKKNFCRLKSDKIKRELLEIDSNIFDNYEEKRLIGENDSFICSLIRDDSVEEFIRYINQTNLSISTEIEPSIFETNGFLIGKKCTLIEYATFYGSIQIFQYLRANGIELKPSLWLFAVHSNNGQLIHLLENYGVEPTDPSFVECLLESIKCHHNDISIYIKNNLLSNEISKNSVYKDIPFYNYSFFSEHYDDNIILYSKKEGKIIEEEVICVLLSLKKIGIQKDLFYRCSELTEIIIPSSVIYIDDCAFCGCSSLSHVTFSIPSSVTSIGNEAFSGCSSLRQITIPSTVSSFGHEIFTGIVSLNIGGDLEEIPAMLFQGCSSLKRVTIPSSVKSIGWNAFEDCSLLEQITIPSSVISIEGWAFNECSALKEVSFSYPSSIKSIGFSAFRGCSSLEKIIIPSSVISIGEWTFFGCSSLNQVSFCYPSSIKSIGFSAFRGCSSLEKITIPSSITLIEGWIFYDCSSMKDIDIPSSITLIKKYAFYGCSSMKQILIPSSVTEIGDNAFERCSSLTEIAIPTSVTSIGDNIFEGCSSLIQVTIPSFLSTNRIGMRPAVKLIKI</sequence>
<dbReference type="SUPFAM" id="SSF52058">
    <property type="entry name" value="L domain-like"/>
    <property type="match status" value="2"/>
</dbReference>
<reference evidence="2 3" key="1">
    <citation type="submission" date="2024-04" db="EMBL/GenBank/DDBJ databases">
        <title>Tritrichomonas musculus Genome.</title>
        <authorList>
            <person name="Alves-Ferreira E."/>
            <person name="Grigg M."/>
            <person name="Lorenzi H."/>
            <person name="Galac M."/>
        </authorList>
    </citation>
    <scope>NUCLEOTIDE SEQUENCE [LARGE SCALE GENOMIC DNA]</scope>
    <source>
        <strain evidence="2 3">EAF2021</strain>
    </source>
</reference>
<dbReference type="InterPro" id="IPR032675">
    <property type="entry name" value="LRR_dom_sf"/>
</dbReference>
<evidence type="ECO:0000313" key="2">
    <source>
        <dbReference type="EMBL" id="KAK8847059.1"/>
    </source>
</evidence>
<dbReference type="EMBL" id="JAPFFF010000028">
    <property type="protein sequence ID" value="KAK8847059.1"/>
    <property type="molecule type" value="Genomic_DNA"/>
</dbReference>